<feature type="region of interest" description="Disordered" evidence="1">
    <location>
        <begin position="38"/>
        <end position="58"/>
    </location>
</feature>
<evidence type="ECO:0000313" key="2">
    <source>
        <dbReference type="EMBL" id="KAG8224748.1"/>
    </source>
</evidence>
<reference evidence="2" key="1">
    <citation type="submission" date="2013-04" db="EMBL/GenBank/DDBJ databases">
        <authorList>
            <person name="Qu J."/>
            <person name="Murali S.C."/>
            <person name="Bandaranaike D."/>
            <person name="Bellair M."/>
            <person name="Blankenburg K."/>
            <person name="Chao H."/>
            <person name="Dinh H."/>
            <person name="Doddapaneni H."/>
            <person name="Downs B."/>
            <person name="Dugan-Rocha S."/>
            <person name="Elkadiri S."/>
            <person name="Gnanaolivu R.D."/>
            <person name="Hernandez B."/>
            <person name="Javaid M."/>
            <person name="Jayaseelan J.C."/>
            <person name="Lee S."/>
            <person name="Li M."/>
            <person name="Ming W."/>
            <person name="Munidasa M."/>
            <person name="Muniz J."/>
            <person name="Nguyen L."/>
            <person name="Ongeri F."/>
            <person name="Osuji N."/>
            <person name="Pu L.-L."/>
            <person name="Puazo M."/>
            <person name="Qu C."/>
            <person name="Quiroz J."/>
            <person name="Raj R."/>
            <person name="Weissenberger G."/>
            <person name="Xin Y."/>
            <person name="Zou X."/>
            <person name="Han Y."/>
            <person name="Richards S."/>
            <person name="Worley K."/>
            <person name="Muzny D."/>
            <person name="Gibbs R."/>
        </authorList>
    </citation>
    <scope>NUCLEOTIDE SEQUENCE</scope>
    <source>
        <strain evidence="2">Sampled in the wild</strain>
    </source>
</reference>
<organism evidence="2 3">
    <name type="scientific">Ladona fulva</name>
    <name type="common">Scarce chaser dragonfly</name>
    <name type="synonym">Libellula fulva</name>
    <dbReference type="NCBI Taxonomy" id="123851"/>
    <lineage>
        <taxon>Eukaryota</taxon>
        <taxon>Metazoa</taxon>
        <taxon>Ecdysozoa</taxon>
        <taxon>Arthropoda</taxon>
        <taxon>Hexapoda</taxon>
        <taxon>Insecta</taxon>
        <taxon>Pterygota</taxon>
        <taxon>Palaeoptera</taxon>
        <taxon>Odonata</taxon>
        <taxon>Epiprocta</taxon>
        <taxon>Anisoptera</taxon>
        <taxon>Libelluloidea</taxon>
        <taxon>Libellulidae</taxon>
        <taxon>Ladona</taxon>
    </lineage>
</organism>
<proteinExistence type="predicted"/>
<accession>A0A8K0NX03</accession>
<dbReference type="Proteomes" id="UP000792457">
    <property type="component" value="Unassembled WGS sequence"/>
</dbReference>
<dbReference type="PANTHER" id="PTHR20932">
    <property type="entry name" value="LYSM AND PUTATIVE PEPTIDOGLYCAN-BINDING DOMAIN-CONTAINING PROTEIN"/>
    <property type="match status" value="1"/>
</dbReference>
<name>A0A8K0NX03_LADFU</name>
<evidence type="ECO:0000256" key="1">
    <source>
        <dbReference type="SAM" id="MobiDB-lite"/>
    </source>
</evidence>
<feature type="compositionally biased region" description="Basic residues" evidence="1">
    <location>
        <begin position="136"/>
        <end position="149"/>
    </location>
</feature>
<feature type="region of interest" description="Disordered" evidence="1">
    <location>
        <begin position="120"/>
        <end position="169"/>
    </location>
</feature>
<gene>
    <name evidence="2" type="ORF">J437_LFUL005317</name>
</gene>
<comment type="caution">
    <text evidence="2">The sequence shown here is derived from an EMBL/GenBank/DDBJ whole genome shotgun (WGS) entry which is preliminary data.</text>
</comment>
<feature type="compositionally biased region" description="Low complexity" evidence="1">
    <location>
        <begin position="150"/>
        <end position="166"/>
    </location>
</feature>
<reference evidence="2" key="2">
    <citation type="submission" date="2017-10" db="EMBL/GenBank/DDBJ databases">
        <title>Ladona fulva Genome sequencing and assembly.</title>
        <authorList>
            <person name="Murali S."/>
            <person name="Richards S."/>
            <person name="Bandaranaike D."/>
            <person name="Bellair M."/>
            <person name="Blankenburg K."/>
            <person name="Chao H."/>
            <person name="Dinh H."/>
            <person name="Doddapaneni H."/>
            <person name="Dugan-Rocha S."/>
            <person name="Elkadiri S."/>
            <person name="Gnanaolivu R."/>
            <person name="Hernandez B."/>
            <person name="Skinner E."/>
            <person name="Javaid M."/>
            <person name="Lee S."/>
            <person name="Li M."/>
            <person name="Ming W."/>
            <person name="Munidasa M."/>
            <person name="Muniz J."/>
            <person name="Nguyen L."/>
            <person name="Hughes D."/>
            <person name="Osuji N."/>
            <person name="Pu L.-L."/>
            <person name="Puazo M."/>
            <person name="Qu C."/>
            <person name="Quiroz J."/>
            <person name="Raj R."/>
            <person name="Weissenberger G."/>
            <person name="Xin Y."/>
            <person name="Zou X."/>
            <person name="Han Y."/>
            <person name="Worley K."/>
            <person name="Muzny D."/>
            <person name="Gibbs R."/>
        </authorList>
    </citation>
    <scope>NUCLEOTIDE SEQUENCE</scope>
    <source>
        <strain evidence="2">Sampled in the wild</strain>
    </source>
</reference>
<feature type="compositionally biased region" description="Low complexity" evidence="1">
    <location>
        <begin position="47"/>
        <end position="58"/>
    </location>
</feature>
<keyword evidence="3" id="KW-1185">Reference proteome</keyword>
<dbReference type="AlphaFoldDB" id="A0A8K0NX03"/>
<dbReference type="PANTHER" id="PTHR20932:SF8">
    <property type="entry name" value="LD22649P"/>
    <property type="match status" value="1"/>
</dbReference>
<evidence type="ECO:0000313" key="3">
    <source>
        <dbReference type="Proteomes" id="UP000792457"/>
    </source>
</evidence>
<evidence type="ECO:0008006" key="4">
    <source>
        <dbReference type="Google" id="ProtNLM"/>
    </source>
</evidence>
<sequence>MEQIRRVNRLWASDSLFLRENLLIPVTSLSPGQDDFVSPDSEACGNSPLSPSDFSALSSSEDISSPILRECEAASIGKSKDSQENVKACCISSDEKSVLEFLGEIDNSIAQTKNMVKRIQGSSDFGDDDDLGLSVGRRRPLHSRLHQNHQQRSSGSSKSNHNNNHLSNDKKALYSSEGAYGASGGYQGVYQGAPESLPPVVMTQGKKVRSSIQRMEREADEMFEL</sequence>
<dbReference type="EMBL" id="KZ308211">
    <property type="protein sequence ID" value="KAG8224748.1"/>
    <property type="molecule type" value="Genomic_DNA"/>
</dbReference>
<protein>
    <recommendedName>
        <fullName evidence="4">LysM domain-containing protein</fullName>
    </recommendedName>
</protein>
<dbReference type="OrthoDB" id="2107166at2759"/>
<dbReference type="InterPro" id="IPR045030">
    <property type="entry name" value="LYSM1-4"/>
</dbReference>